<protein>
    <recommendedName>
        <fullName evidence="6">RING-type domain-containing protein</fullName>
    </recommendedName>
</protein>
<feature type="region of interest" description="Disordered" evidence="5">
    <location>
        <begin position="53"/>
        <end position="217"/>
    </location>
</feature>
<feature type="region of interest" description="Disordered" evidence="5">
    <location>
        <begin position="426"/>
        <end position="478"/>
    </location>
</feature>
<dbReference type="SMART" id="SM00184">
    <property type="entry name" value="RING"/>
    <property type="match status" value="1"/>
</dbReference>
<dbReference type="InterPro" id="IPR001841">
    <property type="entry name" value="Znf_RING"/>
</dbReference>
<keyword evidence="2 4" id="KW-0863">Zinc-finger</keyword>
<dbReference type="PANTHER" id="PTHR23041">
    <property type="entry name" value="RING FINGER DOMAIN-CONTAINING"/>
    <property type="match status" value="1"/>
</dbReference>
<dbReference type="InParanoid" id="D3BTP9"/>
<evidence type="ECO:0000256" key="2">
    <source>
        <dbReference type="ARBA" id="ARBA00022771"/>
    </source>
</evidence>
<feature type="compositionally biased region" description="Polar residues" evidence="5">
    <location>
        <begin position="173"/>
        <end position="186"/>
    </location>
</feature>
<feature type="compositionally biased region" description="Polar residues" evidence="5">
    <location>
        <begin position="497"/>
        <end position="516"/>
    </location>
</feature>
<dbReference type="Proteomes" id="UP000001396">
    <property type="component" value="Unassembled WGS sequence"/>
</dbReference>
<accession>D3BTP9</accession>
<dbReference type="InterPro" id="IPR017907">
    <property type="entry name" value="Znf_RING_CS"/>
</dbReference>
<dbReference type="PROSITE" id="PS50089">
    <property type="entry name" value="ZF_RING_2"/>
    <property type="match status" value="1"/>
</dbReference>
<dbReference type="OMA" id="CHACIDM"/>
<feature type="region of interest" description="Disordered" evidence="5">
    <location>
        <begin position="497"/>
        <end position="526"/>
    </location>
</feature>
<dbReference type="PANTHER" id="PTHR23041:SF78">
    <property type="entry name" value="E3 UBIQUITIN-PROTEIN LIGASE RNF4"/>
    <property type="match status" value="1"/>
</dbReference>
<evidence type="ECO:0000256" key="4">
    <source>
        <dbReference type="PROSITE-ProRule" id="PRU00175"/>
    </source>
</evidence>
<gene>
    <name evidence="7" type="ORF">PPL_11159</name>
</gene>
<dbReference type="AlphaFoldDB" id="D3BTP9"/>
<comment type="caution">
    <text evidence="7">The sequence shown here is derived from an EMBL/GenBank/DDBJ whole genome shotgun (WGS) entry which is preliminary data.</text>
</comment>
<dbReference type="GO" id="GO:0008270">
    <property type="term" value="F:zinc ion binding"/>
    <property type="evidence" value="ECO:0007669"/>
    <property type="project" value="UniProtKB-KW"/>
</dbReference>
<dbReference type="InterPro" id="IPR013083">
    <property type="entry name" value="Znf_RING/FYVE/PHD"/>
</dbReference>
<feature type="region of interest" description="Disordered" evidence="5">
    <location>
        <begin position="1"/>
        <end position="24"/>
    </location>
</feature>
<feature type="compositionally biased region" description="Low complexity" evidence="5">
    <location>
        <begin position="1"/>
        <end position="14"/>
    </location>
</feature>
<dbReference type="EMBL" id="ADBJ01000056">
    <property type="protein sequence ID" value="EFA75085.1"/>
    <property type="molecule type" value="Genomic_DNA"/>
</dbReference>
<name>D3BTP9_HETP5</name>
<dbReference type="Pfam" id="PF13639">
    <property type="entry name" value="zf-RING_2"/>
    <property type="match status" value="1"/>
</dbReference>
<feature type="compositionally biased region" description="Low complexity" evidence="5">
    <location>
        <begin position="139"/>
        <end position="161"/>
    </location>
</feature>
<keyword evidence="1" id="KW-0479">Metal-binding</keyword>
<evidence type="ECO:0000313" key="7">
    <source>
        <dbReference type="EMBL" id="EFA75085.1"/>
    </source>
</evidence>
<dbReference type="SUPFAM" id="SSF57850">
    <property type="entry name" value="RING/U-box"/>
    <property type="match status" value="1"/>
</dbReference>
<dbReference type="InterPro" id="IPR047134">
    <property type="entry name" value="RNF4"/>
</dbReference>
<evidence type="ECO:0000256" key="5">
    <source>
        <dbReference type="SAM" id="MobiDB-lite"/>
    </source>
</evidence>
<feature type="region of interest" description="Disordered" evidence="5">
    <location>
        <begin position="345"/>
        <end position="408"/>
    </location>
</feature>
<feature type="compositionally biased region" description="Low complexity" evidence="5">
    <location>
        <begin position="69"/>
        <end position="97"/>
    </location>
</feature>
<feature type="compositionally biased region" description="Basic and acidic residues" evidence="5">
    <location>
        <begin position="308"/>
        <end position="317"/>
    </location>
</feature>
<dbReference type="PROSITE" id="PS00518">
    <property type="entry name" value="ZF_RING_1"/>
    <property type="match status" value="1"/>
</dbReference>
<feature type="compositionally biased region" description="Low complexity" evidence="5">
    <location>
        <begin position="187"/>
        <end position="205"/>
    </location>
</feature>
<feature type="region of interest" description="Disordered" evidence="5">
    <location>
        <begin position="308"/>
        <end position="328"/>
    </location>
</feature>
<feature type="domain" description="RING-type" evidence="6">
    <location>
        <begin position="231"/>
        <end position="270"/>
    </location>
</feature>
<evidence type="ECO:0000259" key="6">
    <source>
        <dbReference type="PROSITE" id="PS50089"/>
    </source>
</evidence>
<keyword evidence="8" id="KW-1185">Reference proteome</keyword>
<organism evidence="7 8">
    <name type="scientific">Heterostelium pallidum (strain ATCC 26659 / Pp 5 / PN500)</name>
    <name type="common">Cellular slime mold</name>
    <name type="synonym">Polysphondylium pallidum</name>
    <dbReference type="NCBI Taxonomy" id="670386"/>
    <lineage>
        <taxon>Eukaryota</taxon>
        <taxon>Amoebozoa</taxon>
        <taxon>Evosea</taxon>
        <taxon>Eumycetozoa</taxon>
        <taxon>Dictyostelia</taxon>
        <taxon>Acytosteliales</taxon>
        <taxon>Acytosteliaceae</taxon>
        <taxon>Heterostelium</taxon>
    </lineage>
</organism>
<dbReference type="Gene3D" id="3.30.40.10">
    <property type="entry name" value="Zinc/RING finger domain, C3HC4 (zinc finger)"/>
    <property type="match status" value="1"/>
</dbReference>
<reference evidence="7 8" key="1">
    <citation type="journal article" date="2011" name="Genome Res.">
        <title>Phylogeny-wide analysis of social amoeba genomes highlights ancient origins for complex intercellular communication.</title>
        <authorList>
            <person name="Heidel A.J."/>
            <person name="Lawal H.M."/>
            <person name="Felder M."/>
            <person name="Schilde C."/>
            <person name="Helps N.R."/>
            <person name="Tunggal B."/>
            <person name="Rivero F."/>
            <person name="John U."/>
            <person name="Schleicher M."/>
            <person name="Eichinger L."/>
            <person name="Platzer M."/>
            <person name="Noegel A.A."/>
            <person name="Schaap P."/>
            <person name="Gloeckner G."/>
        </authorList>
    </citation>
    <scope>NUCLEOTIDE SEQUENCE [LARGE SCALE GENOMIC DNA]</scope>
    <source>
        <strain evidence="8">ATCC 26659 / Pp 5 / PN500</strain>
    </source>
</reference>
<evidence type="ECO:0000256" key="1">
    <source>
        <dbReference type="ARBA" id="ARBA00022723"/>
    </source>
</evidence>
<evidence type="ECO:0000256" key="3">
    <source>
        <dbReference type="ARBA" id="ARBA00022833"/>
    </source>
</evidence>
<proteinExistence type="predicted"/>
<keyword evidence="3" id="KW-0862">Zinc</keyword>
<dbReference type="RefSeq" id="XP_020427219.1">
    <property type="nucleotide sequence ID" value="XM_020581916.1"/>
</dbReference>
<sequence>MSFVSTTGNDDSGSSGSGGFQMRKRVTKVTANKVQTEVQSASPFVASPVLSSVPAPAQAPAAPTPKPTTTPAASTQKPTAKTTTTAAAKTTTTAAASSDKSNSGLPDLIDIVVPKAPEPKETKNPVPSTAPKKKTPKRSSAPATTTTTTTTTAASTAATTPVDPANPGANPFNFLTSFFQKDGTPNPTTDSKATPPSTTTSSSAATEKKRGRPKKNVADVDDTLPKLIPTCGICFEDIALPSNPVSCDHIFCFDCISKWLNNANFCPVCSKQIEKVKKIDKDGKISFHLVKPSRGPFLYTLQLVSGEDTKKNKKGDDSDNEQSGAPFDGIFGMMQQMMKRFHFNVEDSDEEASSNDSDDSDDNGGCHGHSHINGVIHPHGHNISDSDDDDEDDDDDSSDSNEDHLDPLKNFSALHRHMMEMKMKYGNNKIVDDDDEDEDEEDESDEDEEEDDEDEDEDDDDDDDDYEDTDGVDNILTDDVPLDLKKKLLDTILEYHLNNSSSSSDPRNKTGNNESINLIFKEYSKK</sequence>
<feature type="compositionally biased region" description="Acidic residues" evidence="5">
    <location>
        <begin position="385"/>
        <end position="400"/>
    </location>
</feature>
<evidence type="ECO:0000313" key="8">
    <source>
        <dbReference type="Proteomes" id="UP000001396"/>
    </source>
</evidence>
<feature type="compositionally biased region" description="Acidic residues" evidence="5">
    <location>
        <begin position="432"/>
        <end position="471"/>
    </location>
</feature>
<feature type="compositionally biased region" description="Acidic residues" evidence="5">
    <location>
        <begin position="346"/>
        <end position="362"/>
    </location>
</feature>
<dbReference type="GeneID" id="31366627"/>